<organism evidence="7 8">
    <name type="scientific">Gemella haemolysans ATCC 10379</name>
    <dbReference type="NCBI Taxonomy" id="546270"/>
    <lineage>
        <taxon>Bacteria</taxon>
        <taxon>Bacillati</taxon>
        <taxon>Bacillota</taxon>
        <taxon>Bacilli</taxon>
        <taxon>Bacillales</taxon>
        <taxon>Gemellaceae</taxon>
        <taxon>Gemella</taxon>
    </lineage>
</organism>
<feature type="domain" description="O-antigen ligase-related" evidence="6">
    <location>
        <begin position="104"/>
        <end position="231"/>
    </location>
</feature>
<proteinExistence type="predicted"/>
<feature type="transmembrane region" description="Helical" evidence="5">
    <location>
        <begin position="251"/>
        <end position="279"/>
    </location>
</feature>
<feature type="transmembrane region" description="Helical" evidence="5">
    <location>
        <begin position="12"/>
        <end position="32"/>
    </location>
</feature>
<evidence type="ECO:0000256" key="2">
    <source>
        <dbReference type="ARBA" id="ARBA00022692"/>
    </source>
</evidence>
<evidence type="ECO:0000256" key="4">
    <source>
        <dbReference type="ARBA" id="ARBA00023136"/>
    </source>
</evidence>
<dbReference type="EMBL" id="ACDZ02000009">
    <property type="protein sequence ID" value="EER68507.1"/>
    <property type="molecule type" value="Genomic_DNA"/>
</dbReference>
<reference evidence="7" key="1">
    <citation type="submission" date="2009-01" db="EMBL/GenBank/DDBJ databases">
        <authorList>
            <person name="Fulton L."/>
            <person name="Clifton S."/>
            <person name="Chinwalla A.T."/>
            <person name="Mitreva M."/>
            <person name="Sodergren E."/>
            <person name="Weinstock G."/>
            <person name="Clifton S."/>
            <person name="Dooling D.J."/>
            <person name="Fulton B."/>
            <person name="Minx P."/>
            <person name="Pepin K.H."/>
            <person name="Johnson M."/>
            <person name="Bhonagiri V."/>
            <person name="Nash W.E."/>
            <person name="Mardis E.R."/>
            <person name="Wilson R.K."/>
        </authorList>
    </citation>
    <scope>NUCLEOTIDE SEQUENCE [LARGE SCALE GENOMIC DNA]</scope>
    <source>
        <strain evidence="7">ATCC 10379</strain>
    </source>
</reference>
<keyword evidence="4 5" id="KW-0472">Membrane</keyword>
<gene>
    <name evidence="7" type="ORF">GEMHA0001_1126</name>
</gene>
<protein>
    <submittedName>
        <fullName evidence="7">O-antigen polymerase</fullName>
    </submittedName>
</protein>
<sequence>MILTMRKFINIVLVLSIISLFFWVLGSNFGIIKPTNYVVNDWNGGSIIPSYYNIYFESQSISIFDNELVRNSGVYPEVPMWNLLLCVAVVFQEYFIKKTNWKTILLVVTILSTTSTTGVFVLGLIIIYKLSIKYNGLIKYIGLCIVPMVMYLLLIVWDNKSESGSVNIRFDDYRAGFLAWKDNIFFGSGFMSGLKNIEQYMDTTIRINYGYSNALFVILAQGGLLLLVLYFYPMIRILLSRRYDRDLRMSIVLIMLLISTTIFSGTYLFSFLVAVYYSYILKGDSGDSYEKNK</sequence>
<dbReference type="Pfam" id="PF04932">
    <property type="entry name" value="Wzy_C"/>
    <property type="match status" value="1"/>
</dbReference>
<dbReference type="eggNOG" id="ENOG503345N">
    <property type="taxonomic scope" value="Bacteria"/>
</dbReference>
<evidence type="ECO:0000313" key="7">
    <source>
        <dbReference type="EMBL" id="EER68507.1"/>
    </source>
</evidence>
<keyword evidence="3 5" id="KW-1133">Transmembrane helix</keyword>
<comment type="caution">
    <text evidence="7">The sequence shown here is derived from an EMBL/GenBank/DDBJ whole genome shotgun (WGS) entry which is preliminary data.</text>
</comment>
<comment type="subcellular location">
    <subcellularLocation>
        <location evidence="1">Membrane</location>
        <topology evidence="1">Multi-pass membrane protein</topology>
    </subcellularLocation>
</comment>
<keyword evidence="2 5" id="KW-0812">Transmembrane</keyword>
<evidence type="ECO:0000256" key="3">
    <source>
        <dbReference type="ARBA" id="ARBA00022989"/>
    </source>
</evidence>
<accession>C5NWI6</accession>
<feature type="transmembrane region" description="Helical" evidence="5">
    <location>
        <begin position="140"/>
        <end position="157"/>
    </location>
</feature>
<evidence type="ECO:0000313" key="8">
    <source>
        <dbReference type="Proteomes" id="UP000006004"/>
    </source>
</evidence>
<dbReference type="GO" id="GO:0016020">
    <property type="term" value="C:membrane"/>
    <property type="evidence" value="ECO:0007669"/>
    <property type="project" value="UniProtKB-SubCell"/>
</dbReference>
<keyword evidence="8" id="KW-1185">Reference proteome</keyword>
<evidence type="ECO:0000256" key="5">
    <source>
        <dbReference type="SAM" id="Phobius"/>
    </source>
</evidence>
<evidence type="ECO:0000256" key="1">
    <source>
        <dbReference type="ARBA" id="ARBA00004141"/>
    </source>
</evidence>
<reference evidence="7" key="2">
    <citation type="submission" date="2009-06" db="EMBL/GenBank/DDBJ databases">
        <authorList>
            <person name="Sebastian Y."/>
            <person name="Madupu R."/>
            <person name="Durkin A.S."/>
            <person name="Torralba M."/>
            <person name="Methe B."/>
            <person name="Sutton G.G."/>
            <person name="Strausberg R.L."/>
            <person name="Nelson K.E."/>
        </authorList>
    </citation>
    <scope>NUCLEOTIDE SEQUENCE [LARGE SCALE GENOMIC DNA]</scope>
    <source>
        <strain evidence="7">ATCC 10379</strain>
    </source>
</reference>
<dbReference type="Proteomes" id="UP000006004">
    <property type="component" value="Unassembled WGS sequence"/>
</dbReference>
<name>C5NWI6_9BACL</name>
<feature type="transmembrane region" description="Helical" evidence="5">
    <location>
        <begin position="214"/>
        <end position="239"/>
    </location>
</feature>
<feature type="transmembrane region" description="Helical" evidence="5">
    <location>
        <begin position="103"/>
        <end position="128"/>
    </location>
</feature>
<dbReference type="InterPro" id="IPR007016">
    <property type="entry name" value="O-antigen_ligase-rel_domated"/>
</dbReference>
<evidence type="ECO:0000259" key="6">
    <source>
        <dbReference type="Pfam" id="PF04932"/>
    </source>
</evidence>
<dbReference type="AlphaFoldDB" id="C5NWI6"/>